<dbReference type="AlphaFoldDB" id="A0A6L3T174"/>
<accession>A0A6L3T174</accession>
<keyword evidence="4" id="KW-1185">Reference proteome</keyword>
<name>A0A6L3T174_9HYPH</name>
<gene>
    <name evidence="3" type="ORF">F6X53_06220</name>
</gene>
<dbReference type="PRINTS" id="PR00420">
    <property type="entry name" value="RNGMNOXGNASE"/>
</dbReference>
<protein>
    <submittedName>
        <fullName evidence="3">FAD-dependent monooxygenase</fullName>
    </submittedName>
</protein>
<dbReference type="Pfam" id="PF01494">
    <property type="entry name" value="FAD_binding_3"/>
    <property type="match status" value="1"/>
</dbReference>
<proteinExistence type="predicted"/>
<dbReference type="InterPro" id="IPR002938">
    <property type="entry name" value="FAD-bd"/>
</dbReference>
<dbReference type="GO" id="GO:0071949">
    <property type="term" value="F:FAD binding"/>
    <property type="evidence" value="ECO:0007669"/>
    <property type="project" value="InterPro"/>
</dbReference>
<organism evidence="3 4">
    <name type="scientific">Methylobacterium soli</name>
    <dbReference type="NCBI Taxonomy" id="553447"/>
    <lineage>
        <taxon>Bacteria</taxon>
        <taxon>Pseudomonadati</taxon>
        <taxon>Pseudomonadota</taxon>
        <taxon>Alphaproteobacteria</taxon>
        <taxon>Hyphomicrobiales</taxon>
        <taxon>Methylobacteriaceae</taxon>
        <taxon>Methylobacterium</taxon>
    </lineage>
</organism>
<dbReference type="GO" id="GO:0008688">
    <property type="term" value="F:3-(3-hydroxyphenyl)propionate hydroxylase activity"/>
    <property type="evidence" value="ECO:0007669"/>
    <property type="project" value="TreeGrafter"/>
</dbReference>
<sequence length="391" mass="43137">MTQHVIIAGGGPTGLLTALGLARAGTRVTIIEAERGPNDSPRALVYHYPVLPHLEALGLLEDCIAAGFVRQDYAWRVYDTGEMIPWTLRCLDGHVPHPYALHLGQGELSRVVSEHLRGLSNVEIRYATTLKDCTQHATGVTVRVEAGGGTEVIEGQWLIGADGAGSVVRREVLKLNFFGITWPERYVATNTRVDLDGAGYANCTMQVDDVYGSVICKIDRRDLWRVTFMEDPSLPAEGIEARIQSVLAELLPRVGACAVASFSPYRMHQRVADRMRVGRVLLVGDAGHITNPTGGLGLTGGMFDSFALVEALGRVIHDGASHDILEFYERDRRQKFIELVSPRASANKQRLYRTAPGTEMDDWIAEIRAIGRNPDAMREAFRFTEQLKTVF</sequence>
<evidence type="ECO:0000256" key="1">
    <source>
        <dbReference type="ARBA" id="ARBA00023002"/>
    </source>
</evidence>
<dbReference type="OrthoDB" id="5499180at2"/>
<dbReference type="EMBL" id="VZZK01000005">
    <property type="protein sequence ID" value="KAB1080294.1"/>
    <property type="molecule type" value="Genomic_DNA"/>
</dbReference>
<dbReference type="PANTHER" id="PTHR43476:SF3">
    <property type="entry name" value="FAD-BINDING MONOOXYGENASE"/>
    <property type="match status" value="1"/>
</dbReference>
<dbReference type="InterPro" id="IPR050631">
    <property type="entry name" value="PheA/TfdB_FAD_monoxygenase"/>
</dbReference>
<dbReference type="Gene3D" id="3.30.70.2450">
    <property type="match status" value="1"/>
</dbReference>
<dbReference type="InterPro" id="IPR036188">
    <property type="entry name" value="FAD/NAD-bd_sf"/>
</dbReference>
<comment type="caution">
    <text evidence="3">The sequence shown here is derived from an EMBL/GenBank/DDBJ whole genome shotgun (WGS) entry which is preliminary data.</text>
</comment>
<reference evidence="3 4" key="1">
    <citation type="submission" date="2019-09" db="EMBL/GenBank/DDBJ databases">
        <title>YIM 48816 draft genome.</title>
        <authorList>
            <person name="Jiang L."/>
        </authorList>
    </citation>
    <scope>NUCLEOTIDE SEQUENCE [LARGE SCALE GENOMIC DNA]</scope>
    <source>
        <strain evidence="3 4">YIM 48816</strain>
    </source>
</reference>
<feature type="domain" description="FAD-binding" evidence="2">
    <location>
        <begin position="4"/>
        <end position="334"/>
    </location>
</feature>
<dbReference type="GO" id="GO:0019622">
    <property type="term" value="P:3-(3-hydroxy)phenylpropionate catabolic process"/>
    <property type="evidence" value="ECO:0007669"/>
    <property type="project" value="TreeGrafter"/>
</dbReference>
<dbReference type="RefSeq" id="WP_150998347.1">
    <property type="nucleotide sequence ID" value="NZ_BPQY01000370.1"/>
</dbReference>
<evidence type="ECO:0000313" key="3">
    <source>
        <dbReference type="EMBL" id="KAB1080294.1"/>
    </source>
</evidence>
<evidence type="ECO:0000259" key="2">
    <source>
        <dbReference type="Pfam" id="PF01494"/>
    </source>
</evidence>
<dbReference type="Proteomes" id="UP000474159">
    <property type="component" value="Unassembled WGS sequence"/>
</dbReference>
<keyword evidence="3" id="KW-0503">Monooxygenase</keyword>
<evidence type="ECO:0000313" key="4">
    <source>
        <dbReference type="Proteomes" id="UP000474159"/>
    </source>
</evidence>
<dbReference type="Gene3D" id="3.50.50.60">
    <property type="entry name" value="FAD/NAD(P)-binding domain"/>
    <property type="match status" value="1"/>
</dbReference>
<dbReference type="SUPFAM" id="SSF51905">
    <property type="entry name" value="FAD/NAD(P)-binding domain"/>
    <property type="match status" value="1"/>
</dbReference>
<keyword evidence="1" id="KW-0560">Oxidoreductase</keyword>
<dbReference type="PANTHER" id="PTHR43476">
    <property type="entry name" value="3-(3-HYDROXY-PHENYL)PROPIONATE/3-HYDROXYCINNAMIC ACID HYDROXYLASE"/>
    <property type="match status" value="1"/>
</dbReference>